<evidence type="ECO:0000256" key="1">
    <source>
        <dbReference type="ARBA" id="ARBA00001974"/>
    </source>
</evidence>
<dbReference type="InterPro" id="IPR036188">
    <property type="entry name" value="FAD/NAD-bd_sf"/>
</dbReference>
<evidence type="ECO:0000256" key="2">
    <source>
        <dbReference type="ARBA" id="ARBA00022630"/>
    </source>
</evidence>
<dbReference type="InterPro" id="IPR016156">
    <property type="entry name" value="FAD/NAD-linked_Rdtase_dimer_sf"/>
</dbReference>
<dbReference type="OrthoDB" id="7809559at2"/>
<name>A0A212QYY7_9PROT</name>
<dbReference type="GO" id="GO:0016651">
    <property type="term" value="F:oxidoreductase activity, acting on NAD(P)H"/>
    <property type="evidence" value="ECO:0007669"/>
    <property type="project" value="TreeGrafter"/>
</dbReference>
<dbReference type="RefSeq" id="WP_088560745.1">
    <property type="nucleotide sequence ID" value="NZ_FYEH01000004.1"/>
</dbReference>
<dbReference type="Pfam" id="PF07992">
    <property type="entry name" value="Pyr_redox_2"/>
    <property type="match status" value="1"/>
</dbReference>
<comment type="cofactor">
    <cofactor evidence="1">
        <name>FAD</name>
        <dbReference type="ChEBI" id="CHEBI:57692"/>
    </cofactor>
</comment>
<gene>
    <name evidence="7" type="ORF">SAMN07250955_104166</name>
</gene>
<dbReference type="GO" id="GO:0005737">
    <property type="term" value="C:cytoplasm"/>
    <property type="evidence" value="ECO:0007669"/>
    <property type="project" value="TreeGrafter"/>
</dbReference>
<dbReference type="SUPFAM" id="SSF55424">
    <property type="entry name" value="FAD/NAD-linked reductases, dimerisation (C-terminal) domain"/>
    <property type="match status" value="1"/>
</dbReference>
<dbReference type="SUPFAM" id="SSF51905">
    <property type="entry name" value="FAD/NAD(P)-binding domain"/>
    <property type="match status" value="2"/>
</dbReference>
<keyword evidence="2" id="KW-0285">Flavoprotein</keyword>
<evidence type="ECO:0000313" key="8">
    <source>
        <dbReference type="Proteomes" id="UP000197065"/>
    </source>
</evidence>
<evidence type="ECO:0000256" key="3">
    <source>
        <dbReference type="ARBA" id="ARBA00022827"/>
    </source>
</evidence>
<dbReference type="PANTHER" id="PTHR43557:SF2">
    <property type="entry name" value="RIESKE DOMAIN-CONTAINING PROTEIN-RELATED"/>
    <property type="match status" value="1"/>
</dbReference>
<evidence type="ECO:0000259" key="5">
    <source>
        <dbReference type="Pfam" id="PF07992"/>
    </source>
</evidence>
<proteinExistence type="predicted"/>
<dbReference type="PANTHER" id="PTHR43557">
    <property type="entry name" value="APOPTOSIS-INDUCING FACTOR 1"/>
    <property type="match status" value="1"/>
</dbReference>
<keyword evidence="7" id="KW-0223">Dioxygenase</keyword>
<organism evidence="7 8">
    <name type="scientific">Arboricoccus pini</name>
    <dbReference type="NCBI Taxonomy" id="1963835"/>
    <lineage>
        <taxon>Bacteria</taxon>
        <taxon>Pseudomonadati</taxon>
        <taxon>Pseudomonadota</taxon>
        <taxon>Alphaproteobacteria</taxon>
        <taxon>Geminicoccales</taxon>
        <taxon>Geminicoccaceae</taxon>
        <taxon>Arboricoccus</taxon>
    </lineage>
</organism>
<dbReference type="Gene3D" id="3.30.390.30">
    <property type="match status" value="1"/>
</dbReference>
<feature type="domain" description="Reductase C-terminal" evidence="6">
    <location>
        <begin position="326"/>
        <end position="408"/>
    </location>
</feature>
<dbReference type="PRINTS" id="PR00411">
    <property type="entry name" value="PNDRDTASEI"/>
</dbReference>
<dbReference type="Proteomes" id="UP000197065">
    <property type="component" value="Unassembled WGS sequence"/>
</dbReference>
<dbReference type="InterPro" id="IPR050446">
    <property type="entry name" value="FAD-oxidoreductase/Apoptosis"/>
</dbReference>
<dbReference type="AlphaFoldDB" id="A0A212QYY7"/>
<dbReference type="InterPro" id="IPR028202">
    <property type="entry name" value="Reductase_C"/>
</dbReference>
<protein>
    <submittedName>
        <fullName evidence="7">3-phenylpropionate/trans-cinnamate dioxygenase ferredoxin reductase subunit</fullName>
    </submittedName>
</protein>
<sequence length="421" mass="45036">MADAVDKRTIIIIGSGQGGYQMAASLRDEGFDGRLLLIGDEPGFPYQRPPLSKAYLTGKTVEEALRLRPPAYYADKKIELIEGRRATAIDRAARRVVLNDGQSLVYDELVLATGARNRTLHVPGHDLDGIFYLRTLADAQSLKGSMAGISRAVVIGAGFIGLEFAAVARAAGIDVTVVEATTRPLGRALSPITSQYFVDAHEAWGTRFVLGTGISHFDGVGGQVTHVVTQDGQQLAADLVLVGIGVLPNQELAAEAGLACENGIVVNQFLRTEDPHVSAIGDCCLYPSFFAAGPTRLESVQNAVDQARNVAARLMGRPTPYAGIPWFWSDQGDLKLQIVGLTGGHDSAVVRGDPAGRKFSVFCFGNGRLLGIESINQAGDHMAGRKLLAGHHDLTPDKAVDLEFDLRLYAKEIPPVARTDD</sequence>
<dbReference type="EMBL" id="FYEH01000004">
    <property type="protein sequence ID" value="SNB64935.1"/>
    <property type="molecule type" value="Genomic_DNA"/>
</dbReference>
<accession>A0A212QYY7</accession>
<keyword evidence="4" id="KW-0560">Oxidoreductase</keyword>
<dbReference type="InterPro" id="IPR023753">
    <property type="entry name" value="FAD/NAD-binding_dom"/>
</dbReference>
<dbReference type="Pfam" id="PF14759">
    <property type="entry name" value="Reductase_C"/>
    <property type="match status" value="1"/>
</dbReference>
<keyword evidence="3" id="KW-0274">FAD</keyword>
<feature type="domain" description="FAD/NAD(P)-binding" evidence="5">
    <location>
        <begin position="9"/>
        <end position="307"/>
    </location>
</feature>
<keyword evidence="8" id="KW-1185">Reference proteome</keyword>
<evidence type="ECO:0000256" key="4">
    <source>
        <dbReference type="ARBA" id="ARBA00023002"/>
    </source>
</evidence>
<dbReference type="PRINTS" id="PR00368">
    <property type="entry name" value="FADPNR"/>
</dbReference>
<evidence type="ECO:0000313" key="7">
    <source>
        <dbReference type="EMBL" id="SNB64935.1"/>
    </source>
</evidence>
<reference evidence="7 8" key="1">
    <citation type="submission" date="2017-06" db="EMBL/GenBank/DDBJ databases">
        <authorList>
            <person name="Kim H.J."/>
            <person name="Triplett B.A."/>
        </authorList>
    </citation>
    <scope>NUCLEOTIDE SEQUENCE [LARGE SCALE GENOMIC DNA]</scope>
    <source>
        <strain evidence="7 8">B29T1</strain>
    </source>
</reference>
<dbReference type="GO" id="GO:0051213">
    <property type="term" value="F:dioxygenase activity"/>
    <property type="evidence" value="ECO:0007669"/>
    <property type="project" value="UniProtKB-KW"/>
</dbReference>
<dbReference type="Gene3D" id="3.50.50.60">
    <property type="entry name" value="FAD/NAD(P)-binding domain"/>
    <property type="match status" value="2"/>
</dbReference>
<evidence type="ECO:0000259" key="6">
    <source>
        <dbReference type="Pfam" id="PF14759"/>
    </source>
</evidence>